<organism evidence="2">
    <name type="scientific">Companilactobacillus formosensis</name>
    <dbReference type="NCBI Taxonomy" id="1617889"/>
    <lineage>
        <taxon>Bacteria</taxon>
        <taxon>Bacillati</taxon>
        <taxon>Bacillota</taxon>
        <taxon>Bacilli</taxon>
        <taxon>Lactobacillales</taxon>
        <taxon>Lactobacillaceae</taxon>
        <taxon>Companilactobacillus</taxon>
    </lineage>
</organism>
<sequence>MAICITGTGLVNAPILIAAMWLAHSFKLPIMIVAVFKYLDTNFEARLSSILYLGIIVIIFSVIAVFALKKDNSQMVKNTTIE</sequence>
<keyword evidence="1" id="KW-1133">Transmembrane helix</keyword>
<dbReference type="Pfam" id="PF01306">
    <property type="entry name" value="LacY_symp"/>
    <property type="match status" value="1"/>
</dbReference>
<protein>
    <submittedName>
        <fullName evidence="2">Uncharacterized protein</fullName>
    </submittedName>
</protein>
<evidence type="ECO:0000313" key="2">
    <source>
        <dbReference type="EMBL" id="POH36854.1"/>
    </source>
</evidence>
<dbReference type="InterPro" id="IPR036259">
    <property type="entry name" value="MFS_trans_sf"/>
</dbReference>
<feature type="transmembrane region" description="Helical" evidence="1">
    <location>
        <begin position="50"/>
        <end position="68"/>
    </location>
</feature>
<keyword evidence="1" id="KW-0472">Membrane</keyword>
<feature type="transmembrane region" description="Helical" evidence="1">
    <location>
        <begin position="15"/>
        <end position="38"/>
    </location>
</feature>
<name>A0A2P4R6F3_9LACO</name>
<evidence type="ECO:0000256" key="1">
    <source>
        <dbReference type="SAM" id="Phobius"/>
    </source>
</evidence>
<gene>
    <name evidence="2" type="ORF">C2R26_06085</name>
</gene>
<dbReference type="GO" id="GO:0005351">
    <property type="term" value="F:carbohydrate:proton symporter activity"/>
    <property type="evidence" value="ECO:0007669"/>
    <property type="project" value="InterPro"/>
</dbReference>
<dbReference type="InterPro" id="IPR000576">
    <property type="entry name" value="LacY/RafB_perm_fam"/>
</dbReference>
<comment type="caution">
    <text evidence="2">The sequence shown here is derived from an EMBL/GenBank/DDBJ whole genome shotgun (WGS) entry which is preliminary data.</text>
</comment>
<dbReference type="EMBL" id="PPWZ01000040">
    <property type="protein sequence ID" value="POH36854.1"/>
    <property type="molecule type" value="Genomic_DNA"/>
</dbReference>
<keyword evidence="1" id="KW-0812">Transmembrane</keyword>
<dbReference type="Gene3D" id="1.20.1250.20">
    <property type="entry name" value="MFS general substrate transporter like domains"/>
    <property type="match status" value="1"/>
</dbReference>
<reference evidence="2" key="1">
    <citation type="submission" date="2018-01" db="EMBL/GenBank/DDBJ databases">
        <title>Genome sequnecing of Lactobacillus formosensis KACC 18721.</title>
        <authorList>
            <person name="Kim S.-J."/>
            <person name="Heo J."/>
        </authorList>
    </citation>
    <scope>NUCLEOTIDE SEQUENCE</scope>
    <source>
        <strain evidence="2">KACC 18721</strain>
    </source>
</reference>
<dbReference type="GO" id="GO:0016020">
    <property type="term" value="C:membrane"/>
    <property type="evidence" value="ECO:0007669"/>
    <property type="project" value="InterPro"/>
</dbReference>
<dbReference type="AlphaFoldDB" id="A0A2P4R6F3"/>
<accession>A0A2P4R6F3</accession>
<proteinExistence type="predicted"/>